<gene>
    <name evidence="15" type="primary">cls</name>
    <name evidence="15" type="ORF">ACFFIX_24005</name>
</gene>
<dbReference type="Pfam" id="PF13091">
    <property type="entry name" value="PLDc_2"/>
    <property type="match status" value="2"/>
</dbReference>
<keyword evidence="2 12" id="KW-1003">Cell membrane</keyword>
<dbReference type="InterPro" id="IPR030874">
    <property type="entry name" value="Cardiolipin_synth_Firmi"/>
</dbReference>
<evidence type="ECO:0000256" key="7">
    <source>
        <dbReference type="ARBA" id="ARBA00022989"/>
    </source>
</evidence>
<evidence type="ECO:0000313" key="16">
    <source>
        <dbReference type="Proteomes" id="UP001589854"/>
    </source>
</evidence>
<comment type="function">
    <text evidence="12">Catalyzes the reversible phosphatidyl group transfer from one phosphatidylglycerol molecule to another to form cardiolipin (CL) (diphosphatidylglycerol) and glycerol.</text>
</comment>
<evidence type="ECO:0000259" key="14">
    <source>
        <dbReference type="PROSITE" id="PS50035"/>
    </source>
</evidence>
<keyword evidence="10 12" id="KW-0594">Phospholipid biosynthesis</keyword>
<keyword evidence="5 12" id="KW-0812">Transmembrane</keyword>
<feature type="active site" evidence="12">
    <location>
        <position position="241"/>
    </location>
</feature>
<evidence type="ECO:0000256" key="13">
    <source>
        <dbReference type="NCBIfam" id="TIGR04265"/>
    </source>
</evidence>
<organism evidence="15 16">
    <name type="scientific">Metabacillus herbersteinensis</name>
    <dbReference type="NCBI Taxonomy" id="283816"/>
    <lineage>
        <taxon>Bacteria</taxon>
        <taxon>Bacillati</taxon>
        <taxon>Bacillota</taxon>
        <taxon>Bacilli</taxon>
        <taxon>Bacillales</taxon>
        <taxon>Bacillaceae</taxon>
        <taxon>Metabacillus</taxon>
    </lineage>
</organism>
<feature type="active site" evidence="12">
    <location>
        <position position="426"/>
    </location>
</feature>
<protein>
    <recommendedName>
        <fullName evidence="12 13">Cardiolipin synthase</fullName>
        <shortName evidence="12">CL synthase</shortName>
        <ecNumber evidence="12 13">2.7.8.-</ecNumber>
    </recommendedName>
</protein>
<keyword evidence="6" id="KW-0677">Repeat</keyword>
<feature type="active site" evidence="12">
    <location>
        <position position="248"/>
    </location>
</feature>
<keyword evidence="16" id="KW-1185">Reference proteome</keyword>
<dbReference type="RefSeq" id="WP_378938638.1">
    <property type="nucleotide sequence ID" value="NZ_JBHLVO010000035.1"/>
</dbReference>
<comment type="caution">
    <text evidence="15">The sequence shown here is derived from an EMBL/GenBank/DDBJ whole genome shotgun (WGS) entry which is preliminary data.</text>
</comment>
<dbReference type="PANTHER" id="PTHR21248:SF20">
    <property type="entry name" value="CARDIOLIPIN SYNTHASE YWIE-RELATED"/>
    <property type="match status" value="1"/>
</dbReference>
<comment type="subcellular location">
    <subcellularLocation>
        <location evidence="1 12">Cell membrane</location>
        <topology evidence="1 12">Multi-pass membrane protein</topology>
    </subcellularLocation>
</comment>
<dbReference type="InterPro" id="IPR022924">
    <property type="entry name" value="Cardiolipin_synthase"/>
</dbReference>
<sequence length="501" mass="57298">MKRSRQFILFILLVISLYLTVFPGYSSLVKVIAFIVYLTILFSISYVLMLENRSPYKTLLWIYALFFFPIVGYIFYIYSGQLEVKGHLFRNKREQAAEMLENKFSFKPSPHWNNLTETQQSFSQLIEKFSRNQISFHTSSKILKNGDEAFPAIKEAIGQAKDYIHLEYYTFKSDQIGQEIIDMLCDKAKDGIEIRFIYDAVGSLSLSTKSIRQMKDAGIEVHCFLPVKLGFINQKLNFRNHRKIIIVDGEVGFVGGLNVGDEYLGRNPRFGFWRDTHLVLKGEAIKTLQTTFSFDWAFVSGETLLNPKYLATKYIDGDQGGVQIVSSGPDSTIQGIMGDIYYALLTSAKKSILIATPYFVPNKAIRTALSMAASKGIDVKILVPEINDGFLTQYATRSYFSEMLYHDIEVYMYKKGFLHEKVIIIDEQFASVGTANLDLRSLHLNFEVNAFLFDTESVKDLVQHYKEDLSDSIKVDKTSYKNRGLVLRTKESFARLFSPVL</sequence>
<evidence type="ECO:0000256" key="10">
    <source>
        <dbReference type="ARBA" id="ARBA00023209"/>
    </source>
</evidence>
<keyword evidence="11 12" id="KW-1208">Phospholipid metabolism</keyword>
<dbReference type="HAMAP" id="MF_01916">
    <property type="entry name" value="Cardiolipin_synth_Cls"/>
    <property type="match status" value="1"/>
</dbReference>
<feature type="active site" evidence="12">
    <location>
        <position position="243"/>
    </location>
</feature>
<reference evidence="15 16" key="1">
    <citation type="submission" date="2024-09" db="EMBL/GenBank/DDBJ databases">
        <authorList>
            <person name="Sun Q."/>
            <person name="Mori K."/>
        </authorList>
    </citation>
    <scope>NUCLEOTIDE SEQUENCE [LARGE SCALE GENOMIC DNA]</scope>
    <source>
        <strain evidence="15 16">CCM 7228</strain>
    </source>
</reference>
<keyword evidence="8 12" id="KW-0443">Lipid metabolism</keyword>
<evidence type="ECO:0000256" key="3">
    <source>
        <dbReference type="ARBA" id="ARBA00022516"/>
    </source>
</evidence>
<keyword evidence="4 12" id="KW-0808">Transferase</keyword>
<dbReference type="InterPro" id="IPR001736">
    <property type="entry name" value="PLipase_D/transphosphatidylase"/>
</dbReference>
<dbReference type="Pfam" id="PF13396">
    <property type="entry name" value="PLDc_N"/>
    <property type="match status" value="1"/>
</dbReference>
<feature type="transmembrane region" description="Helical" evidence="12">
    <location>
        <begin position="60"/>
        <end position="78"/>
    </location>
</feature>
<feature type="transmembrane region" description="Helical" evidence="12">
    <location>
        <begin position="31"/>
        <end position="48"/>
    </location>
</feature>
<comment type="similarity">
    <text evidence="12">Belongs to the phospholipase D family. Cardiolipin synthase subfamily.</text>
</comment>
<evidence type="ECO:0000256" key="1">
    <source>
        <dbReference type="ARBA" id="ARBA00004651"/>
    </source>
</evidence>
<evidence type="ECO:0000256" key="6">
    <source>
        <dbReference type="ARBA" id="ARBA00022737"/>
    </source>
</evidence>
<dbReference type="InterPro" id="IPR025202">
    <property type="entry name" value="PLD-like_dom"/>
</dbReference>
<proteinExistence type="inferred from homology"/>
<dbReference type="NCBIfam" id="TIGR04265">
    <property type="entry name" value="bac_cardiolipin"/>
    <property type="match status" value="1"/>
</dbReference>
<evidence type="ECO:0000256" key="8">
    <source>
        <dbReference type="ARBA" id="ARBA00023098"/>
    </source>
</evidence>
<feature type="active site" evidence="12">
    <location>
        <position position="421"/>
    </location>
</feature>
<keyword evidence="7 12" id="KW-1133">Transmembrane helix</keyword>
<keyword evidence="3 12" id="KW-0444">Lipid biosynthesis</keyword>
<accession>A0ABV6GL81</accession>
<dbReference type="EC" id="2.7.8.-" evidence="12 13"/>
<name>A0ABV6GL81_9BACI</name>
<dbReference type="SMART" id="SM00155">
    <property type="entry name" value="PLDc"/>
    <property type="match status" value="2"/>
</dbReference>
<feature type="domain" description="PLD phosphodiesterase" evidence="14">
    <location>
        <begin position="414"/>
        <end position="441"/>
    </location>
</feature>
<evidence type="ECO:0000256" key="5">
    <source>
        <dbReference type="ARBA" id="ARBA00022692"/>
    </source>
</evidence>
<dbReference type="SUPFAM" id="SSF56024">
    <property type="entry name" value="Phospholipase D/nuclease"/>
    <property type="match status" value="2"/>
</dbReference>
<dbReference type="CDD" id="cd09112">
    <property type="entry name" value="PLDc_CLS_2"/>
    <property type="match status" value="1"/>
</dbReference>
<feature type="active site" evidence="12">
    <location>
        <position position="419"/>
    </location>
</feature>
<evidence type="ECO:0000256" key="4">
    <source>
        <dbReference type="ARBA" id="ARBA00022679"/>
    </source>
</evidence>
<keyword evidence="9 12" id="KW-0472">Membrane</keyword>
<dbReference type="InterPro" id="IPR027379">
    <property type="entry name" value="CLS_N"/>
</dbReference>
<dbReference type="Proteomes" id="UP001589854">
    <property type="component" value="Unassembled WGS sequence"/>
</dbReference>
<dbReference type="PANTHER" id="PTHR21248">
    <property type="entry name" value="CARDIOLIPIN SYNTHASE"/>
    <property type="match status" value="1"/>
</dbReference>
<feature type="domain" description="PLD phosphodiesterase" evidence="14">
    <location>
        <begin position="236"/>
        <end position="263"/>
    </location>
</feature>
<evidence type="ECO:0000256" key="9">
    <source>
        <dbReference type="ARBA" id="ARBA00023136"/>
    </source>
</evidence>
<evidence type="ECO:0000256" key="2">
    <source>
        <dbReference type="ARBA" id="ARBA00022475"/>
    </source>
</evidence>
<evidence type="ECO:0000313" key="15">
    <source>
        <dbReference type="EMBL" id="MFC0274414.1"/>
    </source>
</evidence>
<evidence type="ECO:0000256" key="11">
    <source>
        <dbReference type="ARBA" id="ARBA00023264"/>
    </source>
</evidence>
<dbReference type="EMBL" id="JBHLVO010000035">
    <property type="protein sequence ID" value="MFC0274414.1"/>
    <property type="molecule type" value="Genomic_DNA"/>
</dbReference>
<dbReference type="CDD" id="cd09110">
    <property type="entry name" value="PLDc_CLS_1"/>
    <property type="match status" value="1"/>
</dbReference>
<dbReference type="Gene3D" id="3.30.870.10">
    <property type="entry name" value="Endonuclease Chain A"/>
    <property type="match status" value="2"/>
</dbReference>
<dbReference type="PROSITE" id="PS50035">
    <property type="entry name" value="PLD"/>
    <property type="match status" value="2"/>
</dbReference>
<feature type="transmembrane region" description="Helical" evidence="12">
    <location>
        <begin position="7"/>
        <end position="25"/>
    </location>
</feature>
<evidence type="ECO:0000256" key="12">
    <source>
        <dbReference type="HAMAP-Rule" id="MF_01916"/>
    </source>
</evidence>
<comment type="catalytic activity">
    <reaction evidence="12">
        <text>2 a 1,2-diacyl-sn-glycero-3-phospho-(1'-sn-glycerol) = a cardiolipin + glycerol</text>
        <dbReference type="Rhea" id="RHEA:31451"/>
        <dbReference type="ChEBI" id="CHEBI:17754"/>
        <dbReference type="ChEBI" id="CHEBI:62237"/>
        <dbReference type="ChEBI" id="CHEBI:64716"/>
    </reaction>
</comment>